<name>A0ABR9QLV2_9BACI</name>
<evidence type="ECO:0000313" key="2">
    <source>
        <dbReference type="Proteomes" id="UP001516662"/>
    </source>
</evidence>
<dbReference type="RefSeq" id="WP_193538136.1">
    <property type="nucleotide sequence ID" value="NZ_JADCLJ010000022.1"/>
</dbReference>
<accession>A0ABR9QLV2</accession>
<proteinExistence type="predicted"/>
<gene>
    <name evidence="1" type="ORF">IMZ08_15605</name>
</gene>
<evidence type="ECO:0000313" key="1">
    <source>
        <dbReference type="EMBL" id="MBE4909476.1"/>
    </source>
</evidence>
<reference evidence="1 2" key="1">
    <citation type="submission" date="2020-10" db="EMBL/GenBank/DDBJ databases">
        <title>Bacillus sp. HD4P25, an endophyte from a halophyte.</title>
        <authorList>
            <person name="Sun J.-Q."/>
        </authorList>
    </citation>
    <scope>NUCLEOTIDE SEQUENCE [LARGE SCALE GENOMIC DNA]</scope>
    <source>
        <strain evidence="1 2">YIM 93174</strain>
    </source>
</reference>
<organism evidence="1 2">
    <name type="scientific">Litchfieldia luteola</name>
    <dbReference type="NCBI Taxonomy" id="682179"/>
    <lineage>
        <taxon>Bacteria</taxon>
        <taxon>Bacillati</taxon>
        <taxon>Bacillota</taxon>
        <taxon>Bacilli</taxon>
        <taxon>Bacillales</taxon>
        <taxon>Bacillaceae</taxon>
        <taxon>Litchfieldia</taxon>
    </lineage>
</organism>
<keyword evidence="2" id="KW-1185">Reference proteome</keyword>
<dbReference type="Proteomes" id="UP001516662">
    <property type="component" value="Unassembled WGS sequence"/>
</dbReference>
<sequence length="108" mass="12836">MFFKKVHGIQLWKLNLRFKKLGLSRSWMEETKNGVIQLFLDPIETDRYSSPEVQAEINEVINELEGVETFRLCVFKECKILYKEQLTDNALSRWIEVTILEEKQKLIS</sequence>
<protein>
    <submittedName>
        <fullName evidence="1">Uncharacterized protein</fullName>
    </submittedName>
</protein>
<dbReference type="EMBL" id="JADCLJ010000022">
    <property type="protein sequence ID" value="MBE4909476.1"/>
    <property type="molecule type" value="Genomic_DNA"/>
</dbReference>
<comment type="caution">
    <text evidence="1">The sequence shown here is derived from an EMBL/GenBank/DDBJ whole genome shotgun (WGS) entry which is preliminary data.</text>
</comment>